<keyword evidence="2" id="KW-1185">Reference proteome</keyword>
<dbReference type="RefSeq" id="WP_147151704.1">
    <property type="nucleotide sequence ID" value="NZ_BKAJ01000077.1"/>
</dbReference>
<protein>
    <submittedName>
        <fullName evidence="1">Uncharacterized protein</fullName>
    </submittedName>
</protein>
<organism evidence="1 2">
    <name type="scientific">Reyranella soli</name>
    <dbReference type="NCBI Taxonomy" id="1230389"/>
    <lineage>
        <taxon>Bacteria</taxon>
        <taxon>Pseudomonadati</taxon>
        <taxon>Pseudomonadota</taxon>
        <taxon>Alphaproteobacteria</taxon>
        <taxon>Hyphomicrobiales</taxon>
        <taxon>Reyranellaceae</taxon>
        <taxon>Reyranella</taxon>
    </lineage>
</organism>
<dbReference type="EMBL" id="BKAJ01000077">
    <property type="protein sequence ID" value="GEP57336.1"/>
    <property type="molecule type" value="Genomic_DNA"/>
</dbReference>
<dbReference type="Proteomes" id="UP000321058">
    <property type="component" value="Unassembled WGS sequence"/>
</dbReference>
<proteinExistence type="predicted"/>
<dbReference type="AlphaFoldDB" id="A0A512NEH2"/>
<accession>A0A512NEH2</accession>
<gene>
    <name evidence="1" type="ORF">RSO01_45020</name>
</gene>
<evidence type="ECO:0000313" key="2">
    <source>
        <dbReference type="Proteomes" id="UP000321058"/>
    </source>
</evidence>
<name>A0A512NEH2_9HYPH</name>
<reference evidence="1 2" key="1">
    <citation type="submission" date="2019-07" db="EMBL/GenBank/DDBJ databases">
        <title>Whole genome shotgun sequence of Reyranella soli NBRC 108950.</title>
        <authorList>
            <person name="Hosoyama A."/>
            <person name="Uohara A."/>
            <person name="Ohji S."/>
            <person name="Ichikawa N."/>
        </authorList>
    </citation>
    <scope>NUCLEOTIDE SEQUENCE [LARGE SCALE GENOMIC DNA]</scope>
    <source>
        <strain evidence="1 2">NBRC 108950</strain>
    </source>
</reference>
<sequence>MADIRLRAPLIRDGVRAAGVTNFAEALAQVFEDASITDDQGTSSPLAARLKNVLQTSADSFLPRMSHFSGIFADWTDNSGNGRRGDNGFKAYFQDFPKWPGSSMQVGHFMTAVDMGFQPSKLYNFVEGQKRLMLQPFYPGFRLPPLPDADSTTQPNWWTFGEVECVQLIVAHEQVPDSGVYGQEPTFWNMLTTLLAGVTQTDLDNFRKAFVGLGGGPQHDAGQASVLLSGVNVGTGPGNSREDLLLSLFGFKFGSMVRKGELSAIADGGNWIRVNLVDQTFTPITTAPGTAWA</sequence>
<evidence type="ECO:0000313" key="1">
    <source>
        <dbReference type="EMBL" id="GEP57336.1"/>
    </source>
</evidence>
<comment type="caution">
    <text evidence="1">The sequence shown here is derived from an EMBL/GenBank/DDBJ whole genome shotgun (WGS) entry which is preliminary data.</text>
</comment>